<dbReference type="OrthoDB" id="165194at2"/>
<keyword evidence="5 9" id="KW-0653">Protein transport</keyword>
<name>A0A328VTH3_9CHLR</name>
<evidence type="ECO:0000256" key="6">
    <source>
        <dbReference type="ARBA" id="ARBA00022989"/>
    </source>
</evidence>
<evidence type="ECO:0000256" key="1">
    <source>
        <dbReference type="ARBA" id="ARBA00004141"/>
    </source>
</evidence>
<evidence type="ECO:0000256" key="7">
    <source>
        <dbReference type="ARBA" id="ARBA00023010"/>
    </source>
</evidence>
<evidence type="ECO:0000256" key="2">
    <source>
        <dbReference type="ARBA" id="ARBA00008445"/>
    </source>
</evidence>
<proteinExistence type="inferred from homology"/>
<sequence length="78" mass="8373">MQAWAPALRVIQIILSVAVILFILLQARSAGLGSIFGGTSAGSVFKTRRGVERLIFNLTVIFVVLFALVSVVMMLLPA</sequence>
<gene>
    <name evidence="10" type="ORF">A4R35_17895</name>
</gene>
<keyword evidence="9" id="KW-1003">Cell membrane</keyword>
<protein>
    <recommendedName>
        <fullName evidence="9">Protein-export membrane protein SecG</fullName>
    </recommendedName>
</protein>
<comment type="similarity">
    <text evidence="2 9">Belongs to the SecG family.</text>
</comment>
<evidence type="ECO:0000256" key="4">
    <source>
        <dbReference type="ARBA" id="ARBA00022692"/>
    </source>
</evidence>
<comment type="caution">
    <text evidence="10">The sequence shown here is derived from an EMBL/GenBank/DDBJ whole genome shotgun (WGS) entry which is preliminary data.</text>
</comment>
<evidence type="ECO:0000256" key="8">
    <source>
        <dbReference type="ARBA" id="ARBA00023136"/>
    </source>
</evidence>
<organism evidence="10 11">
    <name type="scientific">Thermogemmatispora tikiterensis</name>
    <dbReference type="NCBI Taxonomy" id="1825093"/>
    <lineage>
        <taxon>Bacteria</taxon>
        <taxon>Bacillati</taxon>
        <taxon>Chloroflexota</taxon>
        <taxon>Ktedonobacteria</taxon>
        <taxon>Thermogemmatisporales</taxon>
        <taxon>Thermogemmatisporaceae</taxon>
        <taxon>Thermogemmatispora</taxon>
    </lineage>
</organism>
<feature type="transmembrane region" description="Helical" evidence="9">
    <location>
        <begin position="6"/>
        <end position="25"/>
    </location>
</feature>
<dbReference type="GO" id="GO:0009306">
    <property type="term" value="P:protein secretion"/>
    <property type="evidence" value="ECO:0007669"/>
    <property type="project" value="UniProtKB-UniRule"/>
</dbReference>
<reference evidence="10 11" key="1">
    <citation type="submission" date="2016-08" db="EMBL/GenBank/DDBJ databases">
        <title>Analysis of Carbohydrate Active Enzymes in Thermogemmatispora T81 Reveals Carbohydrate Degradation Ability.</title>
        <authorList>
            <person name="Tomazini A."/>
            <person name="Lal S."/>
            <person name="Stott M."/>
            <person name="Henrissat B."/>
            <person name="Polikarpov I."/>
            <person name="Sparling R."/>
            <person name="Levin D.B."/>
        </authorList>
    </citation>
    <scope>NUCLEOTIDE SEQUENCE [LARGE SCALE GENOMIC DNA]</scope>
    <source>
        <strain evidence="10 11">T81</strain>
    </source>
</reference>
<dbReference type="GO" id="GO:0015450">
    <property type="term" value="F:protein-transporting ATPase activity"/>
    <property type="evidence" value="ECO:0007669"/>
    <property type="project" value="UniProtKB-UniRule"/>
</dbReference>
<dbReference type="NCBIfam" id="TIGR00810">
    <property type="entry name" value="secG"/>
    <property type="match status" value="1"/>
</dbReference>
<dbReference type="AlphaFoldDB" id="A0A328VTH3"/>
<feature type="transmembrane region" description="Helical" evidence="9">
    <location>
        <begin position="54"/>
        <end position="76"/>
    </location>
</feature>
<evidence type="ECO:0000256" key="5">
    <source>
        <dbReference type="ARBA" id="ARBA00022927"/>
    </source>
</evidence>
<evidence type="ECO:0000313" key="10">
    <source>
        <dbReference type="EMBL" id="RAQ97415.1"/>
    </source>
</evidence>
<dbReference type="InterPro" id="IPR004692">
    <property type="entry name" value="SecG"/>
</dbReference>
<keyword evidence="7 9" id="KW-0811">Translocation</keyword>
<keyword evidence="6 9" id="KW-1133">Transmembrane helix</keyword>
<accession>A0A328VTH3</accession>
<dbReference type="PRINTS" id="PR01651">
    <property type="entry name" value="SECGEXPORT"/>
</dbReference>
<comment type="subcellular location">
    <subcellularLocation>
        <location evidence="9">Cell membrane</location>
        <topology evidence="9">Multi-pass membrane protein</topology>
    </subcellularLocation>
    <subcellularLocation>
        <location evidence="1">Membrane</location>
        <topology evidence="1">Multi-pass membrane protein</topology>
    </subcellularLocation>
</comment>
<evidence type="ECO:0000256" key="3">
    <source>
        <dbReference type="ARBA" id="ARBA00022448"/>
    </source>
</evidence>
<dbReference type="GO" id="GO:0005886">
    <property type="term" value="C:plasma membrane"/>
    <property type="evidence" value="ECO:0007669"/>
    <property type="project" value="UniProtKB-SubCell"/>
</dbReference>
<dbReference type="Pfam" id="PF03840">
    <property type="entry name" value="SecG"/>
    <property type="match status" value="1"/>
</dbReference>
<dbReference type="Proteomes" id="UP000248706">
    <property type="component" value="Unassembled WGS sequence"/>
</dbReference>
<evidence type="ECO:0000313" key="11">
    <source>
        <dbReference type="Proteomes" id="UP000248706"/>
    </source>
</evidence>
<keyword evidence="8 9" id="KW-0472">Membrane</keyword>
<comment type="function">
    <text evidence="9">Involved in protein export. Participates in an early event of protein translocation.</text>
</comment>
<evidence type="ECO:0000256" key="9">
    <source>
        <dbReference type="RuleBase" id="RU365087"/>
    </source>
</evidence>
<keyword evidence="4 9" id="KW-0812">Transmembrane</keyword>
<keyword evidence="11" id="KW-1185">Reference proteome</keyword>
<keyword evidence="3 9" id="KW-0813">Transport</keyword>
<dbReference type="EMBL" id="MCIF01000002">
    <property type="protein sequence ID" value="RAQ97415.1"/>
    <property type="molecule type" value="Genomic_DNA"/>
</dbReference>